<dbReference type="GO" id="GO:0005506">
    <property type="term" value="F:iron ion binding"/>
    <property type="evidence" value="ECO:0007669"/>
    <property type="project" value="InterPro"/>
</dbReference>
<feature type="compositionally biased region" description="Basic and acidic residues" evidence="1">
    <location>
        <begin position="27"/>
        <end position="40"/>
    </location>
</feature>
<dbReference type="GO" id="GO:0009055">
    <property type="term" value="F:electron transfer activity"/>
    <property type="evidence" value="ECO:0007669"/>
    <property type="project" value="InterPro"/>
</dbReference>
<sequence length="249" mass="26878">MSEQRQRTVSVHVPAGVNVAERRRRSQERERAEAGARGADEGGPSPAAYDFLLGQAGGRREAVDVPQPDGGPGEEVTVVTSQLLRKLGSAGTTCPVCHHSFRLGEQISIERAEAGPGVVLKHRSRRLDCLNPGAGAQSSASAELFHQGLDEANPPPPELNTVRLHRGHPLLRLHPGPGDGAPTRHRCWVCGHTFRPDEMVIHCTCAPDAPNCASAVHRDPDHGLVCYDDWKAQHPGVPCLMLNSLRDTR</sequence>
<dbReference type="RefSeq" id="WP_126270575.1">
    <property type="nucleotide sequence ID" value="NZ_CP034463.1"/>
</dbReference>
<dbReference type="AlphaFoldDB" id="A0A3Q9BXN4"/>
<dbReference type="KEGG" id="saqu:EJC51_08930"/>
<dbReference type="PROSITE" id="PS51009">
    <property type="entry name" value="CYTCII"/>
    <property type="match status" value="1"/>
</dbReference>
<name>A0A3Q9BXN4_9ACTN</name>
<feature type="region of interest" description="Disordered" evidence="1">
    <location>
        <begin position="1"/>
        <end position="49"/>
    </location>
</feature>
<protein>
    <submittedName>
        <fullName evidence="2">Uncharacterized protein</fullName>
    </submittedName>
</protein>
<dbReference type="InterPro" id="IPR002321">
    <property type="entry name" value="Cyt_c_II"/>
</dbReference>
<dbReference type="GO" id="GO:0020037">
    <property type="term" value="F:heme binding"/>
    <property type="evidence" value="ECO:0007669"/>
    <property type="project" value="InterPro"/>
</dbReference>
<organism evidence="2 3">
    <name type="scientific">Streptomyces aquilus</name>
    <dbReference type="NCBI Taxonomy" id="2548456"/>
    <lineage>
        <taxon>Bacteria</taxon>
        <taxon>Bacillati</taxon>
        <taxon>Actinomycetota</taxon>
        <taxon>Actinomycetes</taxon>
        <taxon>Kitasatosporales</taxon>
        <taxon>Streptomycetaceae</taxon>
        <taxon>Streptomyces</taxon>
    </lineage>
</organism>
<evidence type="ECO:0000313" key="3">
    <source>
        <dbReference type="Proteomes" id="UP000280197"/>
    </source>
</evidence>
<keyword evidence="3" id="KW-1185">Reference proteome</keyword>
<evidence type="ECO:0000256" key="1">
    <source>
        <dbReference type="SAM" id="MobiDB-lite"/>
    </source>
</evidence>
<proteinExistence type="predicted"/>
<dbReference type="Proteomes" id="UP000280197">
    <property type="component" value="Chromosome"/>
</dbReference>
<accession>A0A3Q9BXN4</accession>
<reference evidence="2 3" key="1">
    <citation type="submission" date="2018-12" db="EMBL/GenBank/DDBJ databases">
        <authorList>
            <person name="Li K."/>
        </authorList>
    </citation>
    <scope>NUCLEOTIDE SEQUENCE [LARGE SCALE GENOMIC DNA]</scope>
    <source>
        <strain evidence="3">CR22</strain>
    </source>
</reference>
<gene>
    <name evidence="2" type="ORF">EJC51_08930</name>
</gene>
<dbReference type="EMBL" id="CP034463">
    <property type="protein sequence ID" value="AZP16225.1"/>
    <property type="molecule type" value="Genomic_DNA"/>
</dbReference>
<evidence type="ECO:0000313" key="2">
    <source>
        <dbReference type="EMBL" id="AZP16225.1"/>
    </source>
</evidence>